<feature type="transmembrane region" description="Helical" evidence="1">
    <location>
        <begin position="164"/>
        <end position="184"/>
    </location>
</feature>
<reference evidence="2" key="1">
    <citation type="journal article" date="2014" name="Genome Biol. Evol.">
        <title>Pangenome evidence for extensive interdomain horizontal transfer affecting lineage core and shell genes in uncultured planktonic thaumarchaeota and euryarchaeota.</title>
        <authorList>
            <person name="Deschamps P."/>
            <person name="Zivanovic Y."/>
            <person name="Moreira D."/>
            <person name="Rodriguez-Valera F."/>
            <person name="Lopez-Garcia P."/>
        </authorList>
    </citation>
    <scope>NUCLEOTIDE SEQUENCE</scope>
</reference>
<organism evidence="2">
    <name type="scientific">uncultured marine group II/III euryarchaeote AD1000_59_C09</name>
    <dbReference type="NCBI Taxonomy" id="1457791"/>
    <lineage>
        <taxon>Archaea</taxon>
        <taxon>Methanobacteriati</taxon>
        <taxon>Methanobacteriota</taxon>
        <taxon>environmental samples</taxon>
    </lineage>
</organism>
<evidence type="ECO:0000313" key="2">
    <source>
        <dbReference type="EMBL" id="AIE95181.1"/>
    </source>
</evidence>
<feature type="transmembrane region" description="Helical" evidence="1">
    <location>
        <begin position="35"/>
        <end position="52"/>
    </location>
</feature>
<feature type="transmembrane region" description="Helical" evidence="1">
    <location>
        <begin position="6"/>
        <end position="23"/>
    </location>
</feature>
<dbReference type="EMBL" id="KF900443">
    <property type="protein sequence ID" value="AIE95181.1"/>
    <property type="molecule type" value="Genomic_DNA"/>
</dbReference>
<feature type="transmembrane region" description="Helical" evidence="1">
    <location>
        <begin position="82"/>
        <end position="104"/>
    </location>
</feature>
<accession>A0A075G077</accession>
<sequence length="342" mass="39361">MALLFPGMLLALLVAHLLFYWQEKATNRERAGRQTLGFLIFLSGYLFYLQYLDFSPYSPDDDLIGAYLFVGNGVLSSLANLAVYYLINVGPFVFIAILGIVFWIQEGRIKLGYLFSMSYLALSFFVISDIIYIPYLVTFGILLFMAPGFDFFMDNLQDYPRRIAALFSVLTVILVSFSYVDLGYRVAAHEREAQFYTYYVRDSSISAAQWMDDNLENGIFESNDAKRERRVAAYSNMVSVRDSDELSGGLISIDDMEIERISVKDMYWNSLDHLWEWNNTEIFSSEIGQDRSLSVVNLGMPDMSGQSSTLSLVLNYHYKYMPDFTYRIYSNTELALYWSPGY</sequence>
<protein>
    <submittedName>
        <fullName evidence="2">Uncharacterized protein</fullName>
    </submittedName>
</protein>
<dbReference type="AlphaFoldDB" id="A0A075G077"/>
<keyword evidence="1" id="KW-1133">Transmembrane helix</keyword>
<evidence type="ECO:0000256" key="1">
    <source>
        <dbReference type="SAM" id="Phobius"/>
    </source>
</evidence>
<keyword evidence="1" id="KW-0812">Transmembrane</keyword>
<feature type="transmembrane region" description="Helical" evidence="1">
    <location>
        <begin position="133"/>
        <end position="152"/>
    </location>
</feature>
<name>A0A075G077_9EURY</name>
<keyword evidence="1" id="KW-0472">Membrane</keyword>
<proteinExistence type="predicted"/>